<dbReference type="Proteomes" id="UP001201980">
    <property type="component" value="Unassembled WGS sequence"/>
</dbReference>
<feature type="compositionally biased region" description="Pro residues" evidence="1">
    <location>
        <begin position="167"/>
        <end position="182"/>
    </location>
</feature>
<sequence length="182" mass="19614">MYISFPTQVQPDKAARSVGSAQPGKLLAAATSVIRRGFAHILSAATTSARGPDGALSPHSSTLEPRSAVAFALDGADAHSNPGPRYIRSLVRRQMSEHQLRIVVGVTVAVLLTAFIAASCTFMYLYRPTVRYRRRRHHHHHHHHNSHKSSSRSRSSHGSGSIGKQPSPGPPPPPPPPPPADE</sequence>
<reference evidence="3" key="1">
    <citation type="submission" date="2022-07" db="EMBL/GenBank/DDBJ databases">
        <title>Draft genome sequence of Zalerion maritima ATCC 34329, a (micro)plastics degrading marine fungus.</title>
        <authorList>
            <person name="Paco A."/>
            <person name="Goncalves M.F.M."/>
            <person name="Rocha-Santos T.A.P."/>
            <person name="Alves A."/>
        </authorList>
    </citation>
    <scope>NUCLEOTIDE SEQUENCE</scope>
    <source>
        <strain evidence="3">ATCC 34329</strain>
    </source>
</reference>
<keyword evidence="4" id="KW-1185">Reference proteome</keyword>
<evidence type="ECO:0000256" key="2">
    <source>
        <dbReference type="SAM" id="Phobius"/>
    </source>
</evidence>
<dbReference type="AlphaFoldDB" id="A0AAD5RYR9"/>
<keyword evidence="2" id="KW-0472">Membrane</keyword>
<evidence type="ECO:0000313" key="4">
    <source>
        <dbReference type="Proteomes" id="UP001201980"/>
    </source>
</evidence>
<accession>A0AAD5RYR9</accession>
<comment type="caution">
    <text evidence="3">The sequence shown here is derived from an EMBL/GenBank/DDBJ whole genome shotgun (WGS) entry which is preliminary data.</text>
</comment>
<keyword evidence="2" id="KW-1133">Transmembrane helix</keyword>
<name>A0AAD5RYR9_9PEZI</name>
<dbReference type="EMBL" id="JAKWBI020000021">
    <property type="protein sequence ID" value="KAJ2905927.1"/>
    <property type="molecule type" value="Genomic_DNA"/>
</dbReference>
<feature type="transmembrane region" description="Helical" evidence="2">
    <location>
        <begin position="102"/>
        <end position="126"/>
    </location>
</feature>
<evidence type="ECO:0000313" key="3">
    <source>
        <dbReference type="EMBL" id="KAJ2905927.1"/>
    </source>
</evidence>
<keyword evidence="2" id="KW-0812">Transmembrane</keyword>
<proteinExistence type="predicted"/>
<evidence type="ECO:0000256" key="1">
    <source>
        <dbReference type="SAM" id="MobiDB-lite"/>
    </source>
</evidence>
<protein>
    <submittedName>
        <fullName evidence="3">Uncharacterized protein</fullName>
    </submittedName>
</protein>
<feature type="region of interest" description="Disordered" evidence="1">
    <location>
        <begin position="135"/>
        <end position="182"/>
    </location>
</feature>
<feature type="compositionally biased region" description="Basic residues" evidence="1">
    <location>
        <begin position="135"/>
        <end position="155"/>
    </location>
</feature>
<organism evidence="3 4">
    <name type="scientific">Zalerion maritima</name>
    <dbReference type="NCBI Taxonomy" id="339359"/>
    <lineage>
        <taxon>Eukaryota</taxon>
        <taxon>Fungi</taxon>
        <taxon>Dikarya</taxon>
        <taxon>Ascomycota</taxon>
        <taxon>Pezizomycotina</taxon>
        <taxon>Sordariomycetes</taxon>
        <taxon>Lulworthiomycetidae</taxon>
        <taxon>Lulworthiales</taxon>
        <taxon>Lulworthiaceae</taxon>
        <taxon>Zalerion</taxon>
    </lineage>
</organism>
<gene>
    <name evidence="3" type="ORF">MKZ38_003715</name>
</gene>